<dbReference type="PROSITE" id="PS50045">
    <property type="entry name" value="SIGMA54_INTERACT_4"/>
    <property type="match status" value="1"/>
</dbReference>
<dbReference type="InterPro" id="IPR025662">
    <property type="entry name" value="Sigma_54_int_dom_ATP-bd_1"/>
</dbReference>
<comment type="caution">
    <text evidence="9">The sequence shown here is derived from an EMBL/GenBank/DDBJ whole genome shotgun (WGS) entry which is preliminary data.</text>
</comment>
<protein>
    <submittedName>
        <fullName evidence="9">Sigma-54 dependent transcriptional regulator</fullName>
    </submittedName>
</protein>
<proteinExistence type="predicted"/>
<dbReference type="SUPFAM" id="SSF52540">
    <property type="entry name" value="P-loop containing nucleoside triphosphate hydrolases"/>
    <property type="match status" value="1"/>
</dbReference>
<evidence type="ECO:0000256" key="5">
    <source>
        <dbReference type="ARBA" id="ARBA00023163"/>
    </source>
</evidence>
<dbReference type="EMBL" id="JAHDYS010000004">
    <property type="protein sequence ID" value="MBT1071294.1"/>
    <property type="molecule type" value="Genomic_DNA"/>
</dbReference>
<dbReference type="Pfam" id="PF00158">
    <property type="entry name" value="Sigma54_activat"/>
    <property type="match status" value="1"/>
</dbReference>
<keyword evidence="1" id="KW-0547">Nucleotide-binding</keyword>
<dbReference type="InterPro" id="IPR025943">
    <property type="entry name" value="Sigma_54_int_dom_ATP-bd_2"/>
</dbReference>
<evidence type="ECO:0000313" key="10">
    <source>
        <dbReference type="Proteomes" id="UP000784128"/>
    </source>
</evidence>
<dbReference type="Pfam" id="PF25601">
    <property type="entry name" value="AAA_lid_14"/>
    <property type="match status" value="1"/>
</dbReference>
<keyword evidence="2" id="KW-0067">ATP-binding</keyword>
<dbReference type="InterPro" id="IPR027417">
    <property type="entry name" value="P-loop_NTPase"/>
</dbReference>
<dbReference type="Gene3D" id="3.40.50.2300">
    <property type="match status" value="1"/>
</dbReference>
<sequence length="465" mass="51617">MKPRILIIDDDTSLRRVLEYNLQEAGYAVATAASGEEGLGLFDQVNPALVITDMKMPGMDGTQVLKAIKERSPETLVIIITAFGTVDVAVEAMKLGAYDYITKPFNREELRMTVNKALQFTGLAAENRRLKDELSDRADFRTMVGTSHAMEKVFQVVDKVADTEASVLITGESGTGKELVARSIHTRSGRRNKAFVAINCAAIPRDLLESELFGHVKGAFTGAIKDKTGKFLMADGGTLFLDEVGELPVELQPKLLRALQERVIEPVGGTTAHKLDVRVVSATNLDMEKALADGLFREDLYYRLAVIPIHLPPLRQRRDDIPLLLRYFCGKHGADQVTFDKQALNKLVSYNWPGNVRELENTVERLLIMRNGATITLEDLPEKISTGAGQASAGEAGTVINLPEEGYSLEQLEREVVVQALERNQWNQTAAARFLRIPRHTLIYRMEKYEIIPPIKSTGEMPSQQ</sequence>
<keyword evidence="3" id="KW-0805">Transcription regulation</keyword>
<dbReference type="CDD" id="cd00009">
    <property type="entry name" value="AAA"/>
    <property type="match status" value="1"/>
</dbReference>
<keyword evidence="10" id="KW-1185">Reference proteome</keyword>
<dbReference type="PANTHER" id="PTHR32071:SF113">
    <property type="entry name" value="ALGINATE BIOSYNTHESIS TRANSCRIPTIONAL REGULATORY PROTEIN ALGB"/>
    <property type="match status" value="1"/>
</dbReference>
<evidence type="ECO:0000259" key="7">
    <source>
        <dbReference type="PROSITE" id="PS50045"/>
    </source>
</evidence>
<dbReference type="InterPro" id="IPR058031">
    <property type="entry name" value="AAA_lid_NorR"/>
</dbReference>
<dbReference type="SUPFAM" id="SSF52172">
    <property type="entry name" value="CheY-like"/>
    <property type="match status" value="1"/>
</dbReference>
<dbReference type="InterPro" id="IPR001789">
    <property type="entry name" value="Sig_transdc_resp-reg_receiver"/>
</dbReference>
<evidence type="ECO:0000259" key="8">
    <source>
        <dbReference type="PROSITE" id="PS50110"/>
    </source>
</evidence>
<dbReference type="InterPro" id="IPR003593">
    <property type="entry name" value="AAA+_ATPase"/>
</dbReference>
<reference evidence="9 10" key="1">
    <citation type="submission" date="2021-05" db="EMBL/GenBank/DDBJ databases">
        <title>The draft genome of Geobacter chapellei DSM 13688.</title>
        <authorList>
            <person name="Xu Z."/>
            <person name="Masuda Y."/>
            <person name="Itoh H."/>
            <person name="Senoo K."/>
        </authorList>
    </citation>
    <scope>NUCLEOTIDE SEQUENCE [LARGE SCALE GENOMIC DNA]</scope>
    <source>
        <strain evidence="9 10">DSM 13688</strain>
    </source>
</reference>
<evidence type="ECO:0000256" key="1">
    <source>
        <dbReference type="ARBA" id="ARBA00022741"/>
    </source>
</evidence>
<dbReference type="SMART" id="SM00448">
    <property type="entry name" value="REC"/>
    <property type="match status" value="1"/>
</dbReference>
<dbReference type="Pfam" id="PF02954">
    <property type="entry name" value="HTH_8"/>
    <property type="match status" value="1"/>
</dbReference>
<dbReference type="SUPFAM" id="SSF46689">
    <property type="entry name" value="Homeodomain-like"/>
    <property type="match status" value="1"/>
</dbReference>
<feature type="domain" description="Response regulatory" evidence="8">
    <location>
        <begin position="4"/>
        <end position="118"/>
    </location>
</feature>
<gene>
    <name evidence="9" type="ORF">KJB30_05850</name>
</gene>
<dbReference type="InterPro" id="IPR025944">
    <property type="entry name" value="Sigma_54_int_dom_CS"/>
</dbReference>
<keyword evidence="4" id="KW-0238">DNA-binding</keyword>
<dbReference type="PROSITE" id="PS00676">
    <property type="entry name" value="SIGMA54_INTERACT_2"/>
    <property type="match status" value="1"/>
</dbReference>
<dbReference type="PROSITE" id="PS00688">
    <property type="entry name" value="SIGMA54_INTERACT_3"/>
    <property type="match status" value="1"/>
</dbReference>
<accession>A0ABS5U6K0</accession>
<dbReference type="InterPro" id="IPR011006">
    <property type="entry name" value="CheY-like_superfamily"/>
</dbReference>
<evidence type="ECO:0000256" key="2">
    <source>
        <dbReference type="ARBA" id="ARBA00022840"/>
    </source>
</evidence>
<name>A0ABS5U6K0_9BACT</name>
<evidence type="ECO:0000313" key="9">
    <source>
        <dbReference type="EMBL" id="MBT1071294.1"/>
    </source>
</evidence>
<evidence type="ECO:0000256" key="3">
    <source>
        <dbReference type="ARBA" id="ARBA00023015"/>
    </source>
</evidence>
<dbReference type="Gene3D" id="1.10.10.60">
    <property type="entry name" value="Homeodomain-like"/>
    <property type="match status" value="1"/>
</dbReference>
<dbReference type="Proteomes" id="UP000784128">
    <property type="component" value="Unassembled WGS sequence"/>
</dbReference>
<dbReference type="RefSeq" id="WP_214297006.1">
    <property type="nucleotide sequence ID" value="NZ_JAHDYS010000004.1"/>
</dbReference>
<dbReference type="Gene3D" id="1.10.8.60">
    <property type="match status" value="1"/>
</dbReference>
<organism evidence="9 10">
    <name type="scientific">Pelotalea chapellei</name>
    <dbReference type="NCBI Taxonomy" id="44671"/>
    <lineage>
        <taxon>Bacteria</taxon>
        <taxon>Pseudomonadati</taxon>
        <taxon>Thermodesulfobacteriota</taxon>
        <taxon>Desulfuromonadia</taxon>
        <taxon>Geobacterales</taxon>
        <taxon>Geobacteraceae</taxon>
        <taxon>Pelotalea</taxon>
    </lineage>
</organism>
<evidence type="ECO:0000256" key="6">
    <source>
        <dbReference type="PROSITE-ProRule" id="PRU00169"/>
    </source>
</evidence>
<dbReference type="SMART" id="SM00382">
    <property type="entry name" value="AAA"/>
    <property type="match status" value="1"/>
</dbReference>
<evidence type="ECO:0000256" key="4">
    <source>
        <dbReference type="ARBA" id="ARBA00023125"/>
    </source>
</evidence>
<dbReference type="InterPro" id="IPR002197">
    <property type="entry name" value="HTH_Fis"/>
</dbReference>
<dbReference type="InterPro" id="IPR009057">
    <property type="entry name" value="Homeodomain-like_sf"/>
</dbReference>
<dbReference type="PROSITE" id="PS50110">
    <property type="entry name" value="RESPONSE_REGULATORY"/>
    <property type="match status" value="1"/>
</dbReference>
<dbReference type="Pfam" id="PF00072">
    <property type="entry name" value="Response_reg"/>
    <property type="match status" value="1"/>
</dbReference>
<feature type="modified residue" description="4-aspartylphosphate" evidence="6">
    <location>
        <position position="53"/>
    </location>
</feature>
<dbReference type="PRINTS" id="PR01590">
    <property type="entry name" value="HTHFIS"/>
</dbReference>
<dbReference type="Gene3D" id="3.40.50.300">
    <property type="entry name" value="P-loop containing nucleotide triphosphate hydrolases"/>
    <property type="match status" value="1"/>
</dbReference>
<dbReference type="PANTHER" id="PTHR32071">
    <property type="entry name" value="TRANSCRIPTIONAL REGULATORY PROTEIN"/>
    <property type="match status" value="1"/>
</dbReference>
<dbReference type="InterPro" id="IPR002078">
    <property type="entry name" value="Sigma_54_int"/>
</dbReference>
<keyword evidence="6" id="KW-0597">Phosphoprotein</keyword>
<keyword evidence="5" id="KW-0804">Transcription</keyword>
<feature type="domain" description="Sigma-54 factor interaction" evidence="7">
    <location>
        <begin position="143"/>
        <end position="368"/>
    </location>
</feature>
<dbReference type="PROSITE" id="PS00675">
    <property type="entry name" value="SIGMA54_INTERACT_1"/>
    <property type="match status" value="1"/>
</dbReference>